<organism evidence="2 3">
    <name type="scientific">Pedobacter cryoconitis</name>
    <dbReference type="NCBI Taxonomy" id="188932"/>
    <lineage>
        <taxon>Bacteria</taxon>
        <taxon>Pseudomonadati</taxon>
        <taxon>Bacteroidota</taxon>
        <taxon>Sphingobacteriia</taxon>
        <taxon>Sphingobacteriales</taxon>
        <taxon>Sphingobacteriaceae</taxon>
        <taxon>Pedobacter</taxon>
    </lineage>
</organism>
<dbReference type="AlphaFoldDB" id="A0A7W8YTR7"/>
<dbReference type="InterPro" id="IPR027417">
    <property type="entry name" value="P-loop_NTPase"/>
</dbReference>
<protein>
    <submittedName>
        <fullName evidence="2">Putative AAA+ superfamily ATPase</fullName>
    </submittedName>
</protein>
<evidence type="ECO:0000313" key="3">
    <source>
        <dbReference type="Proteomes" id="UP000537718"/>
    </source>
</evidence>
<dbReference type="Pfam" id="PF13173">
    <property type="entry name" value="AAA_14"/>
    <property type="match status" value="1"/>
</dbReference>
<accession>A0A7W8YTR7</accession>
<dbReference type="EMBL" id="JACHCF010000005">
    <property type="protein sequence ID" value="MBB5621448.1"/>
    <property type="molecule type" value="Genomic_DNA"/>
</dbReference>
<dbReference type="Proteomes" id="UP000537718">
    <property type="component" value="Unassembled WGS sequence"/>
</dbReference>
<gene>
    <name evidence="2" type="ORF">HDE69_002509</name>
</gene>
<dbReference type="SUPFAM" id="SSF52540">
    <property type="entry name" value="P-loop containing nucleoside triphosphate hydrolases"/>
    <property type="match status" value="1"/>
</dbReference>
<dbReference type="InterPro" id="IPR041682">
    <property type="entry name" value="AAA_14"/>
</dbReference>
<evidence type="ECO:0000259" key="1">
    <source>
        <dbReference type="Pfam" id="PF13173"/>
    </source>
</evidence>
<comment type="caution">
    <text evidence="2">The sequence shown here is derived from an EMBL/GenBank/DDBJ whole genome shotgun (WGS) entry which is preliminary data.</text>
</comment>
<evidence type="ECO:0000313" key="2">
    <source>
        <dbReference type="EMBL" id="MBB5621448.1"/>
    </source>
</evidence>
<reference evidence="2 3" key="1">
    <citation type="submission" date="2020-08" db="EMBL/GenBank/DDBJ databases">
        <title>Genomic Encyclopedia of Type Strains, Phase IV (KMG-V): Genome sequencing to study the core and pangenomes of soil and plant-associated prokaryotes.</title>
        <authorList>
            <person name="Whitman W."/>
        </authorList>
    </citation>
    <scope>NUCLEOTIDE SEQUENCE [LARGE SCALE GENOMIC DNA]</scope>
    <source>
        <strain evidence="2 3">MP7CTX6</strain>
    </source>
</reference>
<dbReference type="PANTHER" id="PTHR33295:SF7">
    <property type="entry name" value="ATPASE"/>
    <property type="match status" value="1"/>
</dbReference>
<proteinExistence type="predicted"/>
<sequence length="118" mass="13806">MIRDFAKTYKYGIILNLEKLNDRSYFDDFDDVQTILEALFLAYSIPSSAISNTLLFIDEIQESPKAIQLLRYFYEEIPDLHVISAGSLLEFAMQKVHSFPVGRVDFLYLHPLNFQEYL</sequence>
<name>A0A7W8YTR7_9SPHI</name>
<feature type="domain" description="AAA" evidence="1">
    <location>
        <begin position="10"/>
        <end position="118"/>
    </location>
</feature>
<dbReference type="PANTHER" id="PTHR33295">
    <property type="entry name" value="ATPASE"/>
    <property type="match status" value="1"/>
</dbReference>